<feature type="chain" id="PRO_5022129204" description="DUF4595 domain-containing protein" evidence="1">
    <location>
        <begin position="29"/>
        <end position="249"/>
    </location>
</feature>
<evidence type="ECO:0008006" key="4">
    <source>
        <dbReference type="Google" id="ProtNLM"/>
    </source>
</evidence>
<accession>A0A516GUP1</accession>
<dbReference type="OrthoDB" id="883203at2"/>
<feature type="signal peptide" evidence="1">
    <location>
        <begin position="1"/>
        <end position="28"/>
    </location>
</feature>
<dbReference type="RefSeq" id="WP_143382145.1">
    <property type="nucleotide sequence ID" value="NZ_CP041637.1"/>
</dbReference>
<organism evidence="2 3">
    <name type="scientific">Formosa sediminum</name>
    <dbReference type="NCBI Taxonomy" id="2594004"/>
    <lineage>
        <taxon>Bacteria</taxon>
        <taxon>Pseudomonadati</taxon>
        <taxon>Bacteroidota</taxon>
        <taxon>Flavobacteriia</taxon>
        <taxon>Flavobacteriales</taxon>
        <taxon>Flavobacteriaceae</taxon>
        <taxon>Formosa</taxon>
    </lineage>
</organism>
<keyword evidence="1" id="KW-0732">Signal</keyword>
<dbReference type="KEGG" id="fop:FNB79_15070"/>
<sequence>MKRKTILKSRITYLLLLFALTISFTACEDDDDDVIIYVHTYEDAQEAIAISLAYDSYGLVAYFENISNEIEVNNECDVLYEDSDTETGEFNSSELTTYVYNYNEIYTKYCDPELYVDYALSAEQLIESVRVSTTHNINVNLITTGLEETSENEIYNGTYNRNGGWETEYSEEYYNFSYSSEVSDILLSKATGEIISGTSTFTLTQDYGYNNLTYTYEGVVEFLNKDEAKVTFDDGSVFYINISNLSISI</sequence>
<dbReference type="PROSITE" id="PS51257">
    <property type="entry name" value="PROKAR_LIPOPROTEIN"/>
    <property type="match status" value="1"/>
</dbReference>
<proteinExistence type="predicted"/>
<protein>
    <recommendedName>
        <fullName evidence="4">DUF4595 domain-containing protein</fullName>
    </recommendedName>
</protein>
<evidence type="ECO:0000313" key="2">
    <source>
        <dbReference type="EMBL" id="QDO95237.1"/>
    </source>
</evidence>
<keyword evidence="3" id="KW-1185">Reference proteome</keyword>
<reference evidence="2 3" key="1">
    <citation type="submission" date="2019-07" db="EMBL/GenBank/DDBJ databases">
        <title>Genome sequencing for Formosa sp. PS13.</title>
        <authorList>
            <person name="Park S.-J."/>
        </authorList>
    </citation>
    <scope>NUCLEOTIDE SEQUENCE [LARGE SCALE GENOMIC DNA]</scope>
    <source>
        <strain evidence="2 3">PS13</strain>
    </source>
</reference>
<name>A0A516GUP1_9FLAO</name>
<gene>
    <name evidence="2" type="ORF">FNB79_15070</name>
</gene>
<evidence type="ECO:0000313" key="3">
    <source>
        <dbReference type="Proteomes" id="UP000319209"/>
    </source>
</evidence>
<evidence type="ECO:0000256" key="1">
    <source>
        <dbReference type="SAM" id="SignalP"/>
    </source>
</evidence>
<dbReference type="EMBL" id="CP041637">
    <property type="protein sequence ID" value="QDO95237.1"/>
    <property type="molecule type" value="Genomic_DNA"/>
</dbReference>
<dbReference type="Proteomes" id="UP000319209">
    <property type="component" value="Chromosome"/>
</dbReference>
<dbReference type="AlphaFoldDB" id="A0A516GUP1"/>